<gene>
    <name evidence="1" type="ORF">UABAM_04009</name>
</gene>
<dbReference type="NCBIfam" id="NF003818">
    <property type="entry name" value="PRK05409.1"/>
    <property type="match status" value="1"/>
</dbReference>
<dbReference type="PANTHER" id="PTHR42194">
    <property type="entry name" value="UPF0276 PROTEIN HI_1600"/>
    <property type="match status" value="1"/>
</dbReference>
<evidence type="ECO:0000313" key="2">
    <source>
        <dbReference type="Proteomes" id="UP000326354"/>
    </source>
</evidence>
<sequence>MTNYFHTIDNKIRNMGFGIGLRRKHFGEIFDNNDGIDVLEITSENFMKLGGKEHDILAKAKEHFPLVAHGVSMSIGGPDPLNEEYLQELIKLVKFIETPYFSDHLSYSSAFGVEYHDLIPLPFSKEAVNHVVPRIKQVQDMAGLPFLVENPSYYVEMPGAEMSEIDFLLEIVEKADCGILLDVNNVFVNATNHGYDPKKYIDAIPRERVLQYHIAGHFDEGEFIIDTHGADIIDEVFKLYEYSIRHTGPVTTIIERDFEIPPLDDLIAENKLVRAAGTRALEVEV</sequence>
<dbReference type="PANTHER" id="PTHR42194:SF1">
    <property type="entry name" value="UPF0276 PROTEIN HI_1600"/>
    <property type="match status" value="1"/>
</dbReference>
<protein>
    <submittedName>
        <fullName evidence="1">UPF0276 protein</fullName>
    </submittedName>
</protein>
<dbReference type="AlphaFoldDB" id="A0A5S9IS23"/>
<proteinExistence type="predicted"/>
<dbReference type="InterPro" id="IPR036237">
    <property type="entry name" value="Xyl_isomerase-like_sf"/>
</dbReference>
<dbReference type="EMBL" id="AP019860">
    <property type="protein sequence ID" value="BBM85635.1"/>
    <property type="molecule type" value="Genomic_DNA"/>
</dbReference>
<dbReference type="RefSeq" id="WP_151969726.1">
    <property type="nucleotide sequence ID" value="NZ_AP019860.1"/>
</dbReference>
<dbReference type="OrthoDB" id="9763101at2"/>
<dbReference type="KEGG" id="uam:UABAM_04009"/>
<dbReference type="InterPro" id="IPR007801">
    <property type="entry name" value="MbnB/TglH/ChrH"/>
</dbReference>
<dbReference type="Pfam" id="PF05114">
    <property type="entry name" value="MbnB_TglH_ChrH"/>
    <property type="match status" value="1"/>
</dbReference>
<accession>A0A5S9IS23</accession>
<dbReference type="SUPFAM" id="SSF51658">
    <property type="entry name" value="Xylose isomerase-like"/>
    <property type="match status" value="1"/>
</dbReference>
<keyword evidence="2" id="KW-1185">Reference proteome</keyword>
<reference evidence="1 2" key="1">
    <citation type="submission" date="2019-08" db="EMBL/GenBank/DDBJ databases">
        <title>Complete genome sequence of Candidatus Uab amorphum.</title>
        <authorList>
            <person name="Shiratori T."/>
            <person name="Suzuki S."/>
            <person name="Kakizawa Y."/>
            <person name="Ishida K."/>
        </authorList>
    </citation>
    <scope>NUCLEOTIDE SEQUENCE [LARGE SCALE GENOMIC DNA]</scope>
    <source>
        <strain evidence="1 2">SRT547</strain>
    </source>
</reference>
<evidence type="ECO:0000313" key="1">
    <source>
        <dbReference type="EMBL" id="BBM85635.1"/>
    </source>
</evidence>
<dbReference type="Gene3D" id="3.20.20.150">
    <property type="entry name" value="Divalent-metal-dependent TIM barrel enzymes"/>
    <property type="match status" value="1"/>
</dbReference>
<name>A0A5S9IS23_UABAM</name>
<dbReference type="Proteomes" id="UP000326354">
    <property type="component" value="Chromosome"/>
</dbReference>
<organism evidence="1 2">
    <name type="scientific">Uabimicrobium amorphum</name>
    <dbReference type="NCBI Taxonomy" id="2596890"/>
    <lineage>
        <taxon>Bacteria</taxon>
        <taxon>Pseudomonadati</taxon>
        <taxon>Planctomycetota</taxon>
        <taxon>Candidatus Uabimicrobiia</taxon>
        <taxon>Candidatus Uabimicrobiales</taxon>
        <taxon>Candidatus Uabimicrobiaceae</taxon>
        <taxon>Candidatus Uabimicrobium</taxon>
    </lineage>
</organism>